<reference evidence="3" key="1">
    <citation type="submission" date="2022-08" db="EMBL/GenBank/DDBJ databases">
        <title>A Global Phylogenomic Analysis of the Shiitake Genus Lentinula.</title>
        <authorList>
            <consortium name="DOE Joint Genome Institute"/>
            <person name="Sierra-Patev S."/>
            <person name="Min B."/>
            <person name="Naranjo-Ortiz M."/>
            <person name="Looney B."/>
            <person name="Konkel Z."/>
            <person name="Slot J.C."/>
            <person name="Sakamoto Y."/>
            <person name="Steenwyk J.L."/>
            <person name="Rokas A."/>
            <person name="Carro J."/>
            <person name="Camarero S."/>
            <person name="Ferreira P."/>
            <person name="Molpeceres G."/>
            <person name="Ruiz-Duenas F.J."/>
            <person name="Serrano A."/>
            <person name="Henrissat B."/>
            <person name="Drula E."/>
            <person name="Hughes K.W."/>
            <person name="Mata J.L."/>
            <person name="Ishikawa N.K."/>
            <person name="Vargas-Isla R."/>
            <person name="Ushijima S."/>
            <person name="Smith C.A."/>
            <person name="Ahrendt S."/>
            <person name="Andreopoulos W."/>
            <person name="He G."/>
            <person name="Labutti K."/>
            <person name="Lipzen A."/>
            <person name="Ng V."/>
            <person name="Riley R."/>
            <person name="Sandor L."/>
            <person name="Barry K."/>
            <person name="Martinez A.T."/>
            <person name="Xiao Y."/>
            <person name="Gibbons J.G."/>
            <person name="Terashima K."/>
            <person name="Grigoriev I.V."/>
            <person name="Hibbett D.S."/>
        </authorList>
    </citation>
    <scope>NUCLEOTIDE SEQUENCE</scope>
    <source>
        <strain evidence="3">JLM2183</strain>
    </source>
</reference>
<dbReference type="Proteomes" id="UP001150266">
    <property type="component" value="Unassembled WGS sequence"/>
</dbReference>
<keyword evidence="2" id="KW-0732">Signal</keyword>
<gene>
    <name evidence="3" type="ORF">J3R30DRAFT_129108</name>
</gene>
<sequence>MRTINLPVELLSLIFLECCSWDIHGVQDALHSCCQLDHSFNGICPQCPADPLSLTSTNGCTALIISQVCHEWRSIALSFPKIWSFISISIPTPPLEDRKKKHLESKKAGTLSNSMGNLTQPESLVDLNCRTLLKMLNFEMEGPIYEVDTELFFDSPQSTTMDLPEDSGSEEPSEELSWSETDLGGNEDDHGASHNDAENDTAANSLSCVSESGDEAREASICSSSDDEALSTYSPILLYLSRSRFEPLSLVLKYPYSDEYIGVLKYKRLRELMLKLMTLLADYCHQWYQADLALNLDEYFGVLLPAARSLPLLCRLKIDLLSGVEISSVPSRRFIPHNWLGPAPQLRSVSLKRFASVRNFGPTSPGYTFLDYTKELTVYQHTPAETFPLLQGIGQAFPPDGNTPIVVRLQEIIESADPYEDRFCRVVTRASSLSISGHIPKRAFRQMLRYLRAPRLESLEILVPLLRSADDTNDSIADHMLLPLPTIRKFFARNGATIASLTLKGFLISGELLLELLKTTPKLMKLVVYERSSSEHLETGVLTLTVEFIESILNGVVTPCLTYFEMKPCWMRTPEKYISSMCSNCEENGKSRLANCVCIGLVRVED</sequence>
<evidence type="ECO:0000256" key="1">
    <source>
        <dbReference type="SAM" id="MobiDB-lite"/>
    </source>
</evidence>
<evidence type="ECO:0000256" key="2">
    <source>
        <dbReference type="SAM" id="SignalP"/>
    </source>
</evidence>
<protein>
    <recommendedName>
        <fullName evidence="5">F-box domain-containing protein</fullName>
    </recommendedName>
</protein>
<name>A0A9W9AUN4_9AGAR</name>
<proteinExistence type="predicted"/>
<feature type="compositionally biased region" description="Basic and acidic residues" evidence="1">
    <location>
        <begin position="187"/>
        <end position="197"/>
    </location>
</feature>
<feature type="compositionally biased region" description="Acidic residues" evidence="1">
    <location>
        <begin position="163"/>
        <end position="174"/>
    </location>
</feature>
<organism evidence="3 4">
    <name type="scientific">Lentinula aciculospora</name>
    <dbReference type="NCBI Taxonomy" id="153920"/>
    <lineage>
        <taxon>Eukaryota</taxon>
        <taxon>Fungi</taxon>
        <taxon>Dikarya</taxon>
        <taxon>Basidiomycota</taxon>
        <taxon>Agaricomycotina</taxon>
        <taxon>Agaricomycetes</taxon>
        <taxon>Agaricomycetidae</taxon>
        <taxon>Agaricales</taxon>
        <taxon>Marasmiineae</taxon>
        <taxon>Omphalotaceae</taxon>
        <taxon>Lentinula</taxon>
    </lineage>
</organism>
<feature type="signal peptide" evidence="2">
    <location>
        <begin position="1"/>
        <end position="25"/>
    </location>
</feature>
<feature type="region of interest" description="Disordered" evidence="1">
    <location>
        <begin position="156"/>
        <end position="200"/>
    </location>
</feature>
<dbReference type="AlphaFoldDB" id="A0A9W9AUN4"/>
<evidence type="ECO:0000313" key="3">
    <source>
        <dbReference type="EMBL" id="KAJ4490732.1"/>
    </source>
</evidence>
<accession>A0A9W9AUN4</accession>
<keyword evidence="4" id="KW-1185">Reference proteome</keyword>
<dbReference type="EMBL" id="JAOTPV010000001">
    <property type="protein sequence ID" value="KAJ4490732.1"/>
    <property type="molecule type" value="Genomic_DNA"/>
</dbReference>
<feature type="chain" id="PRO_5040865857" description="F-box domain-containing protein" evidence="2">
    <location>
        <begin position="26"/>
        <end position="606"/>
    </location>
</feature>
<dbReference type="OrthoDB" id="3046363at2759"/>
<comment type="caution">
    <text evidence="3">The sequence shown here is derived from an EMBL/GenBank/DDBJ whole genome shotgun (WGS) entry which is preliminary data.</text>
</comment>
<evidence type="ECO:0008006" key="5">
    <source>
        <dbReference type="Google" id="ProtNLM"/>
    </source>
</evidence>
<evidence type="ECO:0000313" key="4">
    <source>
        <dbReference type="Proteomes" id="UP001150266"/>
    </source>
</evidence>